<proteinExistence type="predicted"/>
<reference evidence="2" key="1">
    <citation type="submission" date="2021-01" db="EMBL/GenBank/DDBJ databases">
        <authorList>
            <person name="Corre E."/>
            <person name="Pelletier E."/>
            <person name="Niang G."/>
            <person name="Scheremetjew M."/>
            <person name="Finn R."/>
            <person name="Kale V."/>
            <person name="Holt S."/>
            <person name="Cochrane G."/>
            <person name="Meng A."/>
            <person name="Brown T."/>
            <person name="Cohen L."/>
        </authorList>
    </citation>
    <scope>NUCLEOTIDE SEQUENCE</scope>
    <source>
        <strain evidence="2">CCMP125</strain>
    </source>
</reference>
<protein>
    <submittedName>
        <fullName evidence="2">Uncharacterized protein</fullName>
    </submittedName>
</protein>
<evidence type="ECO:0000313" key="2">
    <source>
        <dbReference type="EMBL" id="CAD9976776.1"/>
    </source>
</evidence>
<accession>A0A7S3DSG6</accession>
<feature type="compositionally biased region" description="Polar residues" evidence="1">
    <location>
        <begin position="376"/>
        <end position="389"/>
    </location>
</feature>
<feature type="compositionally biased region" description="Pro residues" evidence="1">
    <location>
        <begin position="82"/>
        <end position="94"/>
    </location>
</feature>
<dbReference type="AlphaFoldDB" id="A0A7S3DSG6"/>
<feature type="compositionally biased region" description="Polar residues" evidence="1">
    <location>
        <begin position="70"/>
        <end position="81"/>
    </location>
</feature>
<dbReference type="EMBL" id="HBHT01025170">
    <property type="protein sequence ID" value="CAD9976776.1"/>
    <property type="molecule type" value="Transcribed_RNA"/>
</dbReference>
<gene>
    <name evidence="2" type="ORF">APAL1065_LOCUS16899</name>
</gene>
<feature type="region of interest" description="Disordered" evidence="1">
    <location>
        <begin position="331"/>
        <end position="476"/>
    </location>
</feature>
<sequence>MAAAAAPDQTDGTAPTLRAGWSGGTLTRVTKKSNAAVGKVTQEAFPSLGGGSQSTNASNKLKRSGVRPGGSSTFAAIQQAANPPPSSWSGPPPTRASAPLSYATTGPSQSQRLVPNAARAAAPNMTSADQFPTLGGGGGGRSTGPSSQPYAAAQALARQQKAGGTTPTYAAAAPRNTAAGRAHVAAPPPQLSSASHFPPPPQANNNAASVRNRVLGNNTPTLAASSNVLQVPSSSYTSSTNAKSTVEDLKVTLGKQKYKELKRLTADFANDGLSGEAYIDRVAALFEGGYGDADFWGAVPSLVESCPASALERSKALTYMDHLHRMKNGAMNAESAASSKAKKPPPPAGNNWSSQPSIPAAPPPSSGSWSAPSRTKPATQTSVSRTNFVVPNGPKKKGAWGGGGSSTTMRAKAAPGSVALAAANAEQPQNKTATKFMAQEQKKAAAAKSNGGGDNNNGKKKKSKQKNELKQLAFGS</sequence>
<organism evidence="2">
    <name type="scientific">Entomoneis paludosa</name>
    <dbReference type="NCBI Taxonomy" id="265537"/>
    <lineage>
        <taxon>Eukaryota</taxon>
        <taxon>Sar</taxon>
        <taxon>Stramenopiles</taxon>
        <taxon>Ochrophyta</taxon>
        <taxon>Bacillariophyta</taxon>
        <taxon>Bacillariophyceae</taxon>
        <taxon>Bacillariophycidae</taxon>
        <taxon>Entomoneidaceae</taxon>
        <taxon>Entomoneis</taxon>
    </lineage>
</organism>
<evidence type="ECO:0000256" key="1">
    <source>
        <dbReference type="SAM" id="MobiDB-lite"/>
    </source>
</evidence>
<feature type="region of interest" description="Disordered" evidence="1">
    <location>
        <begin position="42"/>
        <end position="207"/>
    </location>
</feature>
<feature type="compositionally biased region" description="Low complexity" evidence="1">
    <location>
        <begin position="148"/>
        <end position="182"/>
    </location>
</feature>
<name>A0A7S3DSG6_9STRA</name>
<feature type="region of interest" description="Disordered" evidence="1">
    <location>
        <begin position="1"/>
        <end position="25"/>
    </location>
</feature>
<feature type="compositionally biased region" description="Polar residues" evidence="1">
    <location>
        <begin position="102"/>
        <end position="113"/>
    </location>
</feature>